<dbReference type="AlphaFoldDB" id="A0A9P8ICH6"/>
<accession>A0A9P8ICH6</accession>
<evidence type="ECO:0000313" key="3">
    <source>
        <dbReference type="EMBL" id="KAH0551073.1"/>
    </source>
</evidence>
<sequence length="353" mass="38232">MGSIIIAATIIVAAGIAVYESPQVRELVNKGRRRIAIALHTLGEEIHPNARRPSSSSDDDEPKAEELRRLQRAELVERNRDQFLRQRDAEISEREKSKRAPESGYASFDDFLTQDAEKTGTYTIRNTSVAHPDEETLRRRSEGVRGLERGGAFANPFADPIGEEEASQVLFDATLMGASHESLHNETRDDSAAPRTRETTATLPAEQVNEAPNSTADKQATTLPDPSTPNTATSSPDPPAKPFQPSTYWSVVHEWAENTSPSYYHANTSTPGQQQDEHQQAQTQQHPDTPNDDAAAIASSVSSLAGSGEEIHSHDGSIDGDVMSDAGGTSSVGSWTEVGSEVSEGDHGDQDVH</sequence>
<feature type="region of interest" description="Disordered" evidence="1">
    <location>
        <begin position="46"/>
        <end position="73"/>
    </location>
</feature>
<feature type="region of interest" description="Disordered" evidence="1">
    <location>
        <begin position="260"/>
        <end position="353"/>
    </location>
</feature>
<evidence type="ECO:0000256" key="1">
    <source>
        <dbReference type="SAM" id="MobiDB-lite"/>
    </source>
</evidence>
<evidence type="ECO:0000313" key="4">
    <source>
        <dbReference type="Proteomes" id="UP000750711"/>
    </source>
</evidence>
<name>A0A9P8ICH6_9PEZI</name>
<feature type="chain" id="PRO_5040176571" evidence="2">
    <location>
        <begin position="16"/>
        <end position="353"/>
    </location>
</feature>
<dbReference type="Proteomes" id="UP000750711">
    <property type="component" value="Unassembled WGS sequence"/>
</dbReference>
<feature type="compositionally biased region" description="Basic and acidic residues" evidence="1">
    <location>
        <begin position="64"/>
        <end position="73"/>
    </location>
</feature>
<gene>
    <name evidence="3" type="ORF">GP486_007579</name>
</gene>
<dbReference type="EMBL" id="JAGHQM010002222">
    <property type="protein sequence ID" value="KAH0551073.1"/>
    <property type="molecule type" value="Genomic_DNA"/>
</dbReference>
<keyword evidence="4" id="KW-1185">Reference proteome</keyword>
<feature type="signal peptide" evidence="2">
    <location>
        <begin position="1"/>
        <end position="15"/>
    </location>
</feature>
<comment type="caution">
    <text evidence="3">The sequence shown here is derived from an EMBL/GenBank/DDBJ whole genome shotgun (WGS) entry which is preliminary data.</text>
</comment>
<protein>
    <submittedName>
        <fullName evidence="3">Uncharacterized protein</fullName>
    </submittedName>
</protein>
<evidence type="ECO:0000256" key="2">
    <source>
        <dbReference type="SAM" id="SignalP"/>
    </source>
</evidence>
<feature type="compositionally biased region" description="Basic and acidic residues" evidence="1">
    <location>
        <begin position="344"/>
        <end position="353"/>
    </location>
</feature>
<organism evidence="3 4">
    <name type="scientific">Trichoglossum hirsutum</name>
    <dbReference type="NCBI Taxonomy" id="265104"/>
    <lineage>
        <taxon>Eukaryota</taxon>
        <taxon>Fungi</taxon>
        <taxon>Dikarya</taxon>
        <taxon>Ascomycota</taxon>
        <taxon>Pezizomycotina</taxon>
        <taxon>Geoglossomycetes</taxon>
        <taxon>Geoglossales</taxon>
        <taxon>Geoglossaceae</taxon>
        <taxon>Trichoglossum</taxon>
    </lineage>
</organism>
<feature type="region of interest" description="Disordered" evidence="1">
    <location>
        <begin position="86"/>
        <end position="111"/>
    </location>
</feature>
<feature type="compositionally biased region" description="Basic and acidic residues" evidence="1">
    <location>
        <begin position="131"/>
        <end position="144"/>
    </location>
</feature>
<feature type="compositionally biased region" description="Polar residues" evidence="1">
    <location>
        <begin position="210"/>
        <end position="235"/>
    </location>
</feature>
<feature type="compositionally biased region" description="Basic and acidic residues" evidence="1">
    <location>
        <begin position="181"/>
        <end position="198"/>
    </location>
</feature>
<feature type="compositionally biased region" description="Low complexity" evidence="1">
    <location>
        <begin position="280"/>
        <end position="307"/>
    </location>
</feature>
<proteinExistence type="predicted"/>
<keyword evidence="2" id="KW-0732">Signal</keyword>
<feature type="region of interest" description="Disordered" evidence="1">
    <location>
        <begin position="177"/>
        <end position="245"/>
    </location>
</feature>
<reference evidence="3" key="1">
    <citation type="submission" date="2021-03" db="EMBL/GenBank/DDBJ databases">
        <title>Comparative genomics and phylogenomic investigation of the class Geoglossomycetes provide insights into ecological specialization and systematics.</title>
        <authorList>
            <person name="Melie T."/>
            <person name="Pirro S."/>
            <person name="Miller A.N."/>
            <person name="Quandt A."/>
        </authorList>
    </citation>
    <scope>NUCLEOTIDE SEQUENCE</scope>
    <source>
        <strain evidence="3">CAQ_001_2017</strain>
    </source>
</reference>
<feature type="compositionally biased region" description="Polar residues" evidence="1">
    <location>
        <begin position="260"/>
        <end position="272"/>
    </location>
</feature>
<feature type="compositionally biased region" description="Basic and acidic residues" evidence="1">
    <location>
        <begin position="86"/>
        <end position="101"/>
    </location>
</feature>
<feature type="region of interest" description="Disordered" evidence="1">
    <location>
        <begin position="123"/>
        <end position="144"/>
    </location>
</feature>